<gene>
    <name evidence="1" type="ORF">CP97_09025</name>
</gene>
<dbReference type="STRING" id="1648404.CP97_09025"/>
<dbReference type="InterPro" id="IPR007438">
    <property type="entry name" value="DUF488"/>
</dbReference>
<dbReference type="KEGG" id="ery:CP97_09025"/>
<keyword evidence="2" id="KW-1185">Reference proteome</keyword>
<sequence>MTTELFTIGYARATQDALTGVLVDTGVKLLADIRALPLSRRPGFSKTSLATATQNAGMTYRHFKHLGTPREGRDAARRGDLGTLRHIYEGQLELPEALAQMAELQALAQEGRTCLLCYCEETAKCHRALLIEAAFEDWLIRDLHAGPTIP</sequence>
<evidence type="ECO:0000313" key="1">
    <source>
        <dbReference type="EMBL" id="AKQ42129.1"/>
    </source>
</evidence>
<proteinExistence type="predicted"/>
<organism evidence="1 2">
    <name type="scientific">Aurantiacibacter atlanticus</name>
    <dbReference type="NCBI Taxonomy" id="1648404"/>
    <lineage>
        <taxon>Bacteria</taxon>
        <taxon>Pseudomonadati</taxon>
        <taxon>Pseudomonadota</taxon>
        <taxon>Alphaproteobacteria</taxon>
        <taxon>Sphingomonadales</taxon>
        <taxon>Erythrobacteraceae</taxon>
        <taxon>Aurantiacibacter</taxon>
    </lineage>
</organism>
<name>A0A0H4VGA2_9SPHN</name>
<dbReference type="Proteomes" id="UP000059113">
    <property type="component" value="Chromosome"/>
</dbReference>
<dbReference type="PIRSF" id="PIRSF024492">
    <property type="entry name" value="UCP024492"/>
    <property type="match status" value="1"/>
</dbReference>
<reference evidence="1 2" key="1">
    <citation type="journal article" date="2015" name="Int. J. Syst. Evol. Microbiol.">
        <title>Erythrobacter atlanticus sp. nov., a bacterium from ocean sediment able to degrade polycyclic aromatic hydrocarbons.</title>
        <authorList>
            <person name="Zhuang L."/>
            <person name="Liu Y."/>
            <person name="Wang L."/>
            <person name="Wang W."/>
            <person name="Shao Z."/>
        </authorList>
    </citation>
    <scope>NUCLEOTIDE SEQUENCE [LARGE SCALE GENOMIC DNA]</scope>
    <source>
        <strain evidence="2">s21-N3</strain>
    </source>
</reference>
<dbReference type="PANTHER" id="PTHR39337:SF1">
    <property type="entry name" value="BLR5642 PROTEIN"/>
    <property type="match status" value="1"/>
</dbReference>
<protein>
    <recommendedName>
        <fullName evidence="3">DUF488 domain-containing protein</fullName>
    </recommendedName>
</protein>
<evidence type="ECO:0008006" key="3">
    <source>
        <dbReference type="Google" id="ProtNLM"/>
    </source>
</evidence>
<dbReference type="Pfam" id="PF04343">
    <property type="entry name" value="DUF488"/>
    <property type="match status" value="1"/>
</dbReference>
<evidence type="ECO:0000313" key="2">
    <source>
        <dbReference type="Proteomes" id="UP000059113"/>
    </source>
</evidence>
<dbReference type="InterPro" id="IPR014519">
    <property type="entry name" value="UCP024492"/>
</dbReference>
<dbReference type="PATRIC" id="fig|1648404.4.peg.1880"/>
<dbReference type="OrthoDB" id="9810084at2"/>
<dbReference type="PANTHER" id="PTHR39337">
    <property type="entry name" value="BLR5642 PROTEIN"/>
    <property type="match status" value="1"/>
</dbReference>
<accession>A0A0H4VGA2</accession>
<dbReference type="AlphaFoldDB" id="A0A0H4VGA2"/>
<dbReference type="RefSeq" id="WP_048885654.1">
    <property type="nucleotide sequence ID" value="NZ_CP011310.1"/>
</dbReference>
<reference evidence="2" key="2">
    <citation type="submission" date="2015-04" db="EMBL/GenBank/DDBJ databases">
        <title>The complete genome sequence of Erythrobacter sp. s21-N3.</title>
        <authorList>
            <person name="Zhuang L."/>
            <person name="Liu Y."/>
            <person name="Shao Z."/>
        </authorList>
    </citation>
    <scope>NUCLEOTIDE SEQUENCE [LARGE SCALE GENOMIC DNA]</scope>
    <source>
        <strain evidence="2">s21-N3</strain>
    </source>
</reference>
<dbReference type="EMBL" id="CP011310">
    <property type="protein sequence ID" value="AKQ42129.1"/>
    <property type="molecule type" value="Genomic_DNA"/>
</dbReference>